<name>A0A7V3YHM7_9BACT</name>
<reference evidence="4" key="1">
    <citation type="journal article" date="2020" name="mSystems">
        <title>Genome- and Community-Level Interaction Insights into Carbon Utilization and Element Cycling Functions of Hydrothermarchaeota in Hydrothermal Sediment.</title>
        <authorList>
            <person name="Zhou Z."/>
            <person name="Liu Y."/>
            <person name="Xu W."/>
            <person name="Pan J."/>
            <person name="Luo Z.H."/>
            <person name="Li M."/>
        </authorList>
    </citation>
    <scope>NUCLEOTIDE SEQUENCE [LARGE SCALE GENOMIC DNA]</scope>
    <source>
        <strain evidence="4">SpSt-747</strain>
    </source>
</reference>
<feature type="domain" description="GFO/IDH/MocA-like oxidoreductase" evidence="3">
    <location>
        <begin position="132"/>
        <end position="278"/>
    </location>
</feature>
<gene>
    <name evidence="4" type="ORF">ENV30_08200</name>
</gene>
<dbReference type="Gene3D" id="3.30.360.10">
    <property type="entry name" value="Dihydrodipicolinate Reductase, domain 2"/>
    <property type="match status" value="1"/>
</dbReference>
<dbReference type="InterPro" id="IPR055170">
    <property type="entry name" value="GFO_IDH_MocA-like_dom"/>
</dbReference>
<dbReference type="InterPro" id="IPR036291">
    <property type="entry name" value="NAD(P)-bd_dom_sf"/>
</dbReference>
<dbReference type="GO" id="GO:0000166">
    <property type="term" value="F:nucleotide binding"/>
    <property type="evidence" value="ECO:0007669"/>
    <property type="project" value="InterPro"/>
</dbReference>
<dbReference type="PANTHER" id="PTHR43818">
    <property type="entry name" value="BCDNA.GH03377"/>
    <property type="match status" value="1"/>
</dbReference>
<dbReference type="Pfam" id="PF01408">
    <property type="entry name" value="GFO_IDH_MocA"/>
    <property type="match status" value="1"/>
</dbReference>
<organism evidence="4">
    <name type="scientific">Candidatus Caldatribacterium californiense</name>
    <dbReference type="NCBI Taxonomy" id="1454726"/>
    <lineage>
        <taxon>Bacteria</taxon>
        <taxon>Pseudomonadati</taxon>
        <taxon>Atribacterota</taxon>
        <taxon>Atribacteria</taxon>
        <taxon>Atribacterales</taxon>
        <taxon>Candidatus Caldatribacteriaceae</taxon>
        <taxon>Candidatus Caldatribacterium</taxon>
    </lineage>
</organism>
<dbReference type="EMBL" id="DTFV01000118">
    <property type="protein sequence ID" value="HGI31267.1"/>
    <property type="molecule type" value="Genomic_DNA"/>
</dbReference>
<evidence type="ECO:0000259" key="3">
    <source>
        <dbReference type="Pfam" id="PF22725"/>
    </source>
</evidence>
<dbReference type="SUPFAM" id="SSF55347">
    <property type="entry name" value="Glyceraldehyde-3-phosphate dehydrogenase-like, C-terminal domain"/>
    <property type="match status" value="1"/>
</dbReference>
<comment type="caution">
    <text evidence="4">The sequence shown here is derived from an EMBL/GenBank/DDBJ whole genome shotgun (WGS) entry which is preliminary data.</text>
</comment>
<evidence type="ECO:0000313" key="4">
    <source>
        <dbReference type="EMBL" id="HGI31267.1"/>
    </source>
</evidence>
<accession>A0A7V3YHM7</accession>
<proteinExistence type="predicted"/>
<dbReference type="InterPro" id="IPR050463">
    <property type="entry name" value="Gfo/Idh/MocA_oxidrdct_glycsds"/>
</dbReference>
<dbReference type="Gene3D" id="3.40.50.720">
    <property type="entry name" value="NAD(P)-binding Rossmann-like Domain"/>
    <property type="match status" value="1"/>
</dbReference>
<evidence type="ECO:0000259" key="2">
    <source>
        <dbReference type="Pfam" id="PF01408"/>
    </source>
</evidence>
<dbReference type="Pfam" id="PF22725">
    <property type="entry name" value="GFO_IDH_MocA_C3"/>
    <property type="match status" value="1"/>
</dbReference>
<sequence length="384" mass="43451">MRRTLNVGVIGTGFIGPAHIEAARRTFLAEVVALADINGDVARRKANDLAVGLAFGDYRELLRQDHIEVVHICTPNYLHYTMVKEALLAGKHVVCEKPLAMNRREAEELVELAEKLGKVHAVHFNVRFYPLVREARSLVSQGKVGKVFAIHGSYLQDWLFYETDYNWRLEPELSGPSRAVADIGSHWLDLVEYISGQQVVEVFADFATFHKTRKKPLKPVETYAGKILKPEDYETVPITTEDYASVLLHFDGGAHGVMTVNQVAAGRKNRITYEIDGSLCALFWDSERPNELWIGRRDKANELLMKDPSLVSETTRQIISFPGGHNEGFPDTSKHFFREVYSAILNDQPREEWTFPTFVDGLREVILCEAILESAQKGAWVQVR</sequence>
<feature type="domain" description="Gfo/Idh/MocA-like oxidoreductase N-terminal" evidence="2">
    <location>
        <begin position="5"/>
        <end position="123"/>
    </location>
</feature>
<keyword evidence="1" id="KW-0560">Oxidoreductase</keyword>
<dbReference type="InterPro" id="IPR000683">
    <property type="entry name" value="Gfo/Idh/MocA-like_OxRdtase_N"/>
</dbReference>
<dbReference type="AlphaFoldDB" id="A0A7V3YHM7"/>
<dbReference type="PANTHER" id="PTHR43818:SF11">
    <property type="entry name" value="BCDNA.GH03377"/>
    <property type="match status" value="1"/>
</dbReference>
<protein>
    <submittedName>
        <fullName evidence="4">Gfo/Idh/MocA family oxidoreductase</fullName>
    </submittedName>
</protein>
<evidence type="ECO:0000256" key="1">
    <source>
        <dbReference type="ARBA" id="ARBA00023002"/>
    </source>
</evidence>
<dbReference type="SUPFAM" id="SSF51735">
    <property type="entry name" value="NAD(P)-binding Rossmann-fold domains"/>
    <property type="match status" value="1"/>
</dbReference>
<dbReference type="GO" id="GO:0016491">
    <property type="term" value="F:oxidoreductase activity"/>
    <property type="evidence" value="ECO:0007669"/>
    <property type="project" value="UniProtKB-KW"/>
</dbReference>